<reference evidence="1" key="1">
    <citation type="submission" date="2023-03" db="EMBL/GenBank/DDBJ databases">
        <authorList>
            <person name="Steffen K."/>
            <person name="Cardenas P."/>
        </authorList>
    </citation>
    <scope>NUCLEOTIDE SEQUENCE</scope>
</reference>
<comment type="caution">
    <text evidence="1">The sequence shown here is derived from an EMBL/GenBank/DDBJ whole genome shotgun (WGS) entry which is preliminary data.</text>
</comment>
<organism evidence="1 2">
    <name type="scientific">Geodia barretti</name>
    <name type="common">Barrett's horny sponge</name>
    <dbReference type="NCBI Taxonomy" id="519541"/>
    <lineage>
        <taxon>Eukaryota</taxon>
        <taxon>Metazoa</taxon>
        <taxon>Porifera</taxon>
        <taxon>Demospongiae</taxon>
        <taxon>Heteroscleromorpha</taxon>
        <taxon>Tetractinellida</taxon>
        <taxon>Astrophorina</taxon>
        <taxon>Geodiidae</taxon>
        <taxon>Geodia</taxon>
    </lineage>
</organism>
<name>A0AA35REF6_GEOBA</name>
<evidence type="ECO:0000313" key="1">
    <source>
        <dbReference type="EMBL" id="CAI8009945.1"/>
    </source>
</evidence>
<keyword evidence="2" id="KW-1185">Reference proteome</keyword>
<accession>A0AA35REF6</accession>
<proteinExistence type="predicted"/>
<dbReference type="Proteomes" id="UP001174909">
    <property type="component" value="Unassembled WGS sequence"/>
</dbReference>
<dbReference type="AlphaFoldDB" id="A0AA35REF6"/>
<sequence length="145" mass="16244">MQTIGISGDVLSLLQLVTNSIYWAFDTADGDITSTNDAPMNIWDFFEAESLRVGYTTEWIWFRLNTRDGPFEGTELIQHGDDPVPVELSDGDHTLHIAHREDGTYIDKIFATTDVEFDPNETDPQTAVEAQNKLTTTWGALKSGF</sequence>
<gene>
    <name evidence="1" type="ORF">GBAR_LOCUS6615</name>
</gene>
<evidence type="ECO:0000313" key="2">
    <source>
        <dbReference type="Proteomes" id="UP001174909"/>
    </source>
</evidence>
<protein>
    <submittedName>
        <fullName evidence="1">Uncharacterized protein</fullName>
    </submittedName>
</protein>
<dbReference type="EMBL" id="CASHTH010000999">
    <property type="protein sequence ID" value="CAI8009945.1"/>
    <property type="molecule type" value="Genomic_DNA"/>
</dbReference>